<feature type="transmembrane region" description="Helical" evidence="1">
    <location>
        <begin position="20"/>
        <end position="44"/>
    </location>
</feature>
<protein>
    <submittedName>
        <fullName evidence="2">Uncharacterized protein</fullName>
    </submittedName>
</protein>
<name>A0A1D8AUW4_9BACT</name>
<dbReference type="Proteomes" id="UP000095228">
    <property type="component" value="Chromosome"/>
</dbReference>
<keyword evidence="1" id="KW-1133">Transmembrane helix</keyword>
<sequence length="170" mass="19168">MTQPTSPSPVKRERTPWKLMTLALVLMAVDFVLGPYIQFPVFFVVPVMLAAWHYNVAWAVLIALAMAGVRFLYHWYWNFPLEVMPATLNTVMRALVLILVAWATARTALLVRRLRKRVEELEAQLPVCKGCGVIRGEDGAWVEVGSLPAKASLHCPTCEEKQYGLYHQSG</sequence>
<dbReference type="KEGG" id="obg:Verru16b_01754"/>
<gene>
    <name evidence="2" type="ORF">Verru16b_01754</name>
</gene>
<keyword evidence="3" id="KW-1185">Reference proteome</keyword>
<feature type="transmembrane region" description="Helical" evidence="1">
    <location>
        <begin position="91"/>
        <end position="111"/>
    </location>
</feature>
<organism evidence="2 3">
    <name type="scientific">Lacunisphaera limnophila</name>
    <dbReference type="NCBI Taxonomy" id="1838286"/>
    <lineage>
        <taxon>Bacteria</taxon>
        <taxon>Pseudomonadati</taxon>
        <taxon>Verrucomicrobiota</taxon>
        <taxon>Opitutia</taxon>
        <taxon>Opitutales</taxon>
        <taxon>Opitutaceae</taxon>
        <taxon>Lacunisphaera</taxon>
    </lineage>
</organism>
<dbReference type="STRING" id="1838286.Verru16b_01754"/>
<dbReference type="EMBL" id="CP016094">
    <property type="protein sequence ID" value="AOS44687.1"/>
    <property type="molecule type" value="Genomic_DNA"/>
</dbReference>
<evidence type="ECO:0000313" key="2">
    <source>
        <dbReference type="EMBL" id="AOS44687.1"/>
    </source>
</evidence>
<proteinExistence type="predicted"/>
<evidence type="ECO:0000313" key="3">
    <source>
        <dbReference type="Proteomes" id="UP000095228"/>
    </source>
</evidence>
<accession>A0A1D8AUW4</accession>
<feature type="transmembrane region" description="Helical" evidence="1">
    <location>
        <begin position="56"/>
        <end position="76"/>
    </location>
</feature>
<evidence type="ECO:0000256" key="1">
    <source>
        <dbReference type="SAM" id="Phobius"/>
    </source>
</evidence>
<dbReference type="AlphaFoldDB" id="A0A1D8AUW4"/>
<keyword evidence="1" id="KW-0812">Transmembrane</keyword>
<keyword evidence="1" id="KW-0472">Membrane</keyword>
<reference evidence="2 3" key="1">
    <citation type="submission" date="2016-06" db="EMBL/GenBank/DDBJ databases">
        <title>Three novel species with peptidoglycan cell walls form the new genus Lacunisphaera gen. nov. in the family Opitutaceae of the verrucomicrobial subdivision 4.</title>
        <authorList>
            <person name="Rast P."/>
            <person name="Gloeckner I."/>
            <person name="Jogler M."/>
            <person name="Boedeker C."/>
            <person name="Jeske O."/>
            <person name="Wiegand S."/>
            <person name="Reinhardt R."/>
            <person name="Schumann P."/>
            <person name="Rohde M."/>
            <person name="Spring S."/>
            <person name="Gloeckner F.O."/>
            <person name="Jogler C."/>
        </authorList>
    </citation>
    <scope>NUCLEOTIDE SEQUENCE [LARGE SCALE GENOMIC DNA]</scope>
    <source>
        <strain evidence="2 3">IG16b</strain>
    </source>
</reference>